<proteinExistence type="predicted"/>
<reference evidence="2" key="2">
    <citation type="journal article" date="2015" name="Data Brief">
        <title>Shoot transcriptome of the giant reed, Arundo donax.</title>
        <authorList>
            <person name="Barrero R.A."/>
            <person name="Guerrero F.D."/>
            <person name="Moolhuijzen P."/>
            <person name="Goolsby J.A."/>
            <person name="Tidwell J."/>
            <person name="Bellgard S.E."/>
            <person name="Bellgard M.I."/>
        </authorList>
    </citation>
    <scope>NUCLEOTIDE SEQUENCE</scope>
    <source>
        <tissue evidence="2">Shoot tissue taken approximately 20 cm above the soil surface</tissue>
    </source>
</reference>
<accession>A0A0A9B172</accession>
<dbReference type="EMBL" id="GBRH01242965">
    <property type="protein sequence ID" value="JAD54930.1"/>
    <property type="molecule type" value="Transcribed_RNA"/>
</dbReference>
<feature type="compositionally biased region" description="Basic residues" evidence="1">
    <location>
        <begin position="20"/>
        <end position="34"/>
    </location>
</feature>
<sequence>MGTLTAMGIVAKTAADTTTRHHPARRRSRPRIQIRHSWPPTALLSLPLPSCPDQHDCSMQSCRDLEPPA</sequence>
<evidence type="ECO:0000256" key="1">
    <source>
        <dbReference type="SAM" id="MobiDB-lite"/>
    </source>
</evidence>
<dbReference type="AlphaFoldDB" id="A0A0A9B172"/>
<feature type="region of interest" description="Disordered" evidence="1">
    <location>
        <begin position="1"/>
        <end position="38"/>
    </location>
</feature>
<reference evidence="2" key="1">
    <citation type="submission" date="2014-09" db="EMBL/GenBank/DDBJ databases">
        <authorList>
            <person name="Magalhaes I.L.F."/>
            <person name="Oliveira U."/>
            <person name="Santos F.R."/>
            <person name="Vidigal T.H.D.A."/>
            <person name="Brescovit A.D."/>
            <person name="Santos A.J."/>
        </authorList>
    </citation>
    <scope>NUCLEOTIDE SEQUENCE</scope>
    <source>
        <tissue evidence="2">Shoot tissue taken approximately 20 cm above the soil surface</tissue>
    </source>
</reference>
<name>A0A0A9B172_ARUDO</name>
<protein>
    <submittedName>
        <fullName evidence="2">Uncharacterized protein</fullName>
    </submittedName>
</protein>
<evidence type="ECO:0000313" key="2">
    <source>
        <dbReference type="EMBL" id="JAD54930.1"/>
    </source>
</evidence>
<organism evidence="2">
    <name type="scientific">Arundo donax</name>
    <name type="common">Giant reed</name>
    <name type="synonym">Donax arundinaceus</name>
    <dbReference type="NCBI Taxonomy" id="35708"/>
    <lineage>
        <taxon>Eukaryota</taxon>
        <taxon>Viridiplantae</taxon>
        <taxon>Streptophyta</taxon>
        <taxon>Embryophyta</taxon>
        <taxon>Tracheophyta</taxon>
        <taxon>Spermatophyta</taxon>
        <taxon>Magnoliopsida</taxon>
        <taxon>Liliopsida</taxon>
        <taxon>Poales</taxon>
        <taxon>Poaceae</taxon>
        <taxon>PACMAD clade</taxon>
        <taxon>Arundinoideae</taxon>
        <taxon>Arundineae</taxon>
        <taxon>Arundo</taxon>
    </lineage>
</organism>